<dbReference type="Proteomes" id="UP001140560">
    <property type="component" value="Unassembled WGS sequence"/>
</dbReference>
<feature type="region of interest" description="Disordered" evidence="1">
    <location>
        <begin position="408"/>
        <end position="430"/>
    </location>
</feature>
<organism evidence="3 4">
    <name type="scientific">Neocucurbitaria cava</name>
    <dbReference type="NCBI Taxonomy" id="798079"/>
    <lineage>
        <taxon>Eukaryota</taxon>
        <taxon>Fungi</taxon>
        <taxon>Dikarya</taxon>
        <taxon>Ascomycota</taxon>
        <taxon>Pezizomycotina</taxon>
        <taxon>Dothideomycetes</taxon>
        <taxon>Pleosporomycetidae</taxon>
        <taxon>Pleosporales</taxon>
        <taxon>Pleosporineae</taxon>
        <taxon>Cucurbitariaceae</taxon>
        <taxon>Neocucurbitaria</taxon>
    </lineage>
</organism>
<dbReference type="OrthoDB" id="5345392at2759"/>
<dbReference type="InterPro" id="IPR055420">
    <property type="entry name" value="IgD3_Trs65"/>
</dbReference>
<evidence type="ECO:0000259" key="2">
    <source>
        <dbReference type="Pfam" id="PF12735"/>
    </source>
</evidence>
<evidence type="ECO:0000256" key="1">
    <source>
        <dbReference type="SAM" id="MobiDB-lite"/>
    </source>
</evidence>
<dbReference type="Pfam" id="PF12735">
    <property type="entry name" value="IgD3_Trs65"/>
    <property type="match status" value="1"/>
</dbReference>
<name>A0A9W8Y3X8_9PLEO</name>
<feature type="domain" description="Trafficking protein particle complex II-specific subunit 65 IgD3" evidence="2">
    <location>
        <begin position="417"/>
        <end position="589"/>
    </location>
</feature>
<sequence length="594" mass="65632">MVASPAEGLPRGSAEFVESSVLEAVVPAHSGIDIANELRTRDGKIEDESGSILPFLSQRNVLLLGMYSSDLASSACLLLMRRCLDELLSVYVVFRSPLLEDEILRSYLARLVVNVEAFAFSTAPPLENEPKTAPKEIIYSSIIKPEDEPTVVRHGEGDQAYTYVIWKVEVFISRPQGRFHKPAVYFQPTASFKPAERPRKVVSEDDYLPSRVPAPLNLLQSFDNDPALAGIHPRLSAMRISKIAPSAPIAREMVRPIRNGQRPLFRVLPPLVWRMSYSRLQTSLSDLSLMASLDLEVAKYTTYDVTIRELTLQLHGGQAKPLSNQEDSTVHKPGDHLTYLFKISPDLTSDGTPSLGNKGHFLILNLKAQVFISRDCQPDIAIEWKTPVDFTNEQTSSLIRAAQRLSNTVPSAKAPNPDSLPAHDTQSQQEQDALNNDINVTLTISGPPRVQVGEIFTWDVFIVNRSEKTRKLAVLVIAKRKRDYDSHKSHPSTSSTSDARTDKRSLLATAVIDENIVYAKQKGARTESAELICLTTDIRLGQLSPGACYTANLKFLALSTGALSVESVRVIDLATNETADIRDLPSIVAVDNEE</sequence>
<evidence type="ECO:0000313" key="3">
    <source>
        <dbReference type="EMBL" id="KAJ4367307.1"/>
    </source>
</evidence>
<dbReference type="GO" id="GO:0006891">
    <property type="term" value="P:intra-Golgi vesicle-mediated transport"/>
    <property type="evidence" value="ECO:0007669"/>
    <property type="project" value="InterPro"/>
</dbReference>
<evidence type="ECO:0000313" key="4">
    <source>
        <dbReference type="Proteomes" id="UP001140560"/>
    </source>
</evidence>
<reference evidence="3" key="1">
    <citation type="submission" date="2022-10" db="EMBL/GenBank/DDBJ databases">
        <title>Tapping the CABI collections for fungal endophytes: first genome assemblies for Collariella, Neodidymelliopsis, Ascochyta clinopodiicola, Didymella pomorum, Didymosphaeria variabile, Neocosmospora piperis and Neocucurbitaria cava.</title>
        <authorList>
            <person name="Hill R."/>
        </authorList>
    </citation>
    <scope>NUCLEOTIDE SEQUENCE</scope>
    <source>
        <strain evidence="3">IMI 356814</strain>
    </source>
</reference>
<protein>
    <recommendedName>
        <fullName evidence="2">Trafficking protein particle complex II-specific subunit 65 IgD3 domain-containing protein</fullName>
    </recommendedName>
</protein>
<proteinExistence type="predicted"/>
<comment type="caution">
    <text evidence="3">The sequence shown here is derived from an EMBL/GenBank/DDBJ whole genome shotgun (WGS) entry which is preliminary data.</text>
</comment>
<dbReference type="GO" id="GO:0005802">
    <property type="term" value="C:trans-Golgi network"/>
    <property type="evidence" value="ECO:0007669"/>
    <property type="project" value="TreeGrafter"/>
</dbReference>
<dbReference type="AlphaFoldDB" id="A0A9W8Y3X8"/>
<dbReference type="PANTHER" id="PTHR28159">
    <property type="entry name" value="TRAFFICKING PROTEIN PARTICLE COMPLEX II-SPECIFIC SUBUNIT 65"/>
    <property type="match status" value="1"/>
</dbReference>
<dbReference type="PANTHER" id="PTHR28159:SF1">
    <property type="entry name" value="TRAFFICKING PROTEIN PARTICLE COMPLEX II-SPECIFIC SUBUNIT 65"/>
    <property type="match status" value="1"/>
</dbReference>
<accession>A0A9W8Y3X8</accession>
<dbReference type="InterPro" id="IPR024662">
    <property type="entry name" value="Trs65"/>
</dbReference>
<dbReference type="EMBL" id="JAPEUY010000012">
    <property type="protein sequence ID" value="KAJ4367307.1"/>
    <property type="molecule type" value="Genomic_DNA"/>
</dbReference>
<keyword evidence="4" id="KW-1185">Reference proteome</keyword>
<dbReference type="GO" id="GO:1990071">
    <property type="term" value="C:TRAPPII protein complex"/>
    <property type="evidence" value="ECO:0007669"/>
    <property type="project" value="InterPro"/>
</dbReference>
<gene>
    <name evidence="3" type="ORF">N0V83_006888</name>
</gene>